<evidence type="ECO:0000313" key="10">
    <source>
        <dbReference type="EMBL" id="VWO94225.1"/>
    </source>
</evidence>
<dbReference type="InterPro" id="IPR033494">
    <property type="entry name" value="NUDE"/>
</dbReference>
<evidence type="ECO:0000256" key="6">
    <source>
        <dbReference type="ARBA" id="ARBA00023212"/>
    </source>
</evidence>
<dbReference type="Pfam" id="PF04880">
    <property type="entry name" value="NUDE_C"/>
    <property type="match status" value="1"/>
</dbReference>
<dbReference type="GO" id="GO:0005874">
    <property type="term" value="C:microtubule"/>
    <property type="evidence" value="ECO:0007669"/>
    <property type="project" value="UniProtKB-KW"/>
</dbReference>
<feature type="compositionally biased region" description="Low complexity" evidence="8">
    <location>
        <begin position="237"/>
        <end position="249"/>
    </location>
</feature>
<evidence type="ECO:0000256" key="8">
    <source>
        <dbReference type="SAM" id="MobiDB-lite"/>
    </source>
</evidence>
<evidence type="ECO:0000256" key="2">
    <source>
        <dbReference type="ARBA" id="ARBA00007429"/>
    </source>
</evidence>
<sequence length="704" mass="75650">MTAILHATDVLRKDRGMAAMDDNTIKYHSSSQSVISSLISPSSGFPSSGTDWKAKYLEVADMLAETRAELDDFHHSSKELEEELERELERTEKAQQELKVKVARAETERDEWKAKFMSLQTTHNTTTTSLQRELDTLRQEHQKIKIQLRELEMGNDDLERNERAISSSLADVEQKYARALEEKILLEHELLDKANVEEECQRLKDELRDANEESTILKDQLATAVERARKASPVVDTPAPTTTASHHATISLSDEDLLSVPTPSELCLADLDPPPETPAKELPPVLSPRPTNDASLMTPPSVLHRVGFPPSRNGVSTPSNSNSSLTRSATHPGLNTSPSRLRTPSSRPTGNRLPSLAATTASTAGGAPSTAARSKGVQMVSEMRARVKILEQKIHTRVPRLRMGSVTSRQAANAMPPPPIPVKASPSPAPSTSSSSRSARSTSQDDRSTAKSKLRRQSVDLDADARRTPGGDSSGWVLIMEDSPSPAKDKDKERRRTSSPPSAPTAFRPMSSISVDSPPSGSSRAPSALSQTALPTGIRRPQSRLSVSTEGRSSISTNATTSTTSSIPTPSSRPSTPTFLPVPSASLYGGNNLKRSTGPGAGAYGQPTVSKRASLGASTARSPNSRSPTRDSPMFSTSHSNVTVRQHKGSAIPAPNLGQSRIGKPSGRRSGGGSDVEQFFSDSGAPQRRSRSGSTNALYGRHGS</sequence>
<proteinExistence type="inferred from homology"/>
<evidence type="ECO:0000256" key="5">
    <source>
        <dbReference type="ARBA" id="ARBA00023054"/>
    </source>
</evidence>
<feature type="compositionally biased region" description="Polar residues" evidence="8">
    <location>
        <begin position="543"/>
        <end position="552"/>
    </location>
</feature>
<dbReference type="EMBL" id="LR723852">
    <property type="protein sequence ID" value="VWO94225.1"/>
    <property type="molecule type" value="Genomic_DNA"/>
</dbReference>
<name>A0A5K1JSS7_9APHY</name>
<evidence type="ECO:0000256" key="4">
    <source>
        <dbReference type="ARBA" id="ARBA00022701"/>
    </source>
</evidence>
<feature type="domain" description="NUDE" evidence="9">
    <location>
        <begin position="168"/>
        <end position="246"/>
    </location>
</feature>
<feature type="compositionally biased region" description="Low complexity" evidence="8">
    <location>
        <begin position="360"/>
        <end position="374"/>
    </location>
</feature>
<dbReference type="InterPro" id="IPR006964">
    <property type="entry name" value="NUDE_dom"/>
</dbReference>
<feature type="region of interest" description="Disordered" evidence="8">
    <location>
        <begin position="360"/>
        <end position="379"/>
    </location>
</feature>
<gene>
    <name evidence="10" type="primary">I1S2F2</name>
</gene>
<feature type="compositionally biased region" description="Low complexity" evidence="8">
    <location>
        <begin position="336"/>
        <end position="355"/>
    </location>
</feature>
<organism evidence="10">
    <name type="scientific">Ganoderma boninense</name>
    <dbReference type="NCBI Taxonomy" id="34458"/>
    <lineage>
        <taxon>Eukaryota</taxon>
        <taxon>Fungi</taxon>
        <taxon>Dikarya</taxon>
        <taxon>Basidiomycota</taxon>
        <taxon>Agaricomycotina</taxon>
        <taxon>Agaricomycetes</taxon>
        <taxon>Polyporales</taxon>
        <taxon>Polyporaceae</taxon>
        <taxon>Ganoderma</taxon>
    </lineage>
</organism>
<evidence type="ECO:0000256" key="1">
    <source>
        <dbReference type="ARBA" id="ARBA00004245"/>
    </source>
</evidence>
<feature type="compositionally biased region" description="Low complexity" evidence="8">
    <location>
        <begin position="422"/>
        <end position="442"/>
    </location>
</feature>
<keyword evidence="3" id="KW-0963">Cytoplasm</keyword>
<reference evidence="10" key="1">
    <citation type="submission" date="2019-10" db="EMBL/GenBank/DDBJ databases">
        <authorList>
            <person name="Nor Muhammad N."/>
        </authorList>
    </citation>
    <scope>NUCLEOTIDE SEQUENCE</scope>
</reference>
<evidence type="ECO:0000259" key="9">
    <source>
        <dbReference type="Pfam" id="PF04880"/>
    </source>
</evidence>
<dbReference type="AlphaFoldDB" id="A0A5K1JSS7"/>
<accession>A0A5K1JSS7</accession>
<protein>
    <submittedName>
        <fullName evidence="10">Structural maintenance of chromosomes protein</fullName>
    </submittedName>
</protein>
<dbReference type="GO" id="GO:0007059">
    <property type="term" value="P:chromosome segregation"/>
    <property type="evidence" value="ECO:0007669"/>
    <property type="project" value="TreeGrafter"/>
</dbReference>
<dbReference type="GO" id="GO:0051642">
    <property type="term" value="P:centrosome localization"/>
    <property type="evidence" value="ECO:0007669"/>
    <property type="project" value="TreeGrafter"/>
</dbReference>
<feature type="coiled-coil region" evidence="7">
    <location>
        <begin position="63"/>
        <end position="227"/>
    </location>
</feature>
<dbReference type="GO" id="GO:0000132">
    <property type="term" value="P:establishment of mitotic spindle orientation"/>
    <property type="evidence" value="ECO:0007669"/>
    <property type="project" value="TreeGrafter"/>
</dbReference>
<feature type="region of interest" description="Disordered" evidence="8">
    <location>
        <begin position="228"/>
        <end position="355"/>
    </location>
</feature>
<feature type="compositionally biased region" description="Low complexity" evidence="8">
    <location>
        <begin position="509"/>
        <end position="530"/>
    </location>
</feature>
<dbReference type="PANTHER" id="PTHR10921">
    <property type="entry name" value="NUCLEAR DISTRIBUTION PROTEIN NUDE HOMOLOG 1"/>
    <property type="match status" value="1"/>
</dbReference>
<feature type="compositionally biased region" description="Polar residues" evidence="8">
    <location>
        <begin position="313"/>
        <end position="335"/>
    </location>
</feature>
<dbReference type="PANTHER" id="PTHR10921:SF1">
    <property type="entry name" value="NUCLEAR DISTRIBUTION PROTEIN NUDE HOMOLOG"/>
    <property type="match status" value="1"/>
</dbReference>
<dbReference type="GO" id="GO:0047496">
    <property type="term" value="P:vesicle transport along microtubule"/>
    <property type="evidence" value="ECO:0007669"/>
    <property type="project" value="TreeGrafter"/>
</dbReference>
<feature type="compositionally biased region" description="Basic and acidic residues" evidence="8">
    <location>
        <begin position="487"/>
        <end position="496"/>
    </location>
</feature>
<feature type="compositionally biased region" description="Polar residues" evidence="8">
    <location>
        <begin position="634"/>
        <end position="644"/>
    </location>
</feature>
<comment type="similarity">
    <text evidence="2">Belongs to the nudE family.</text>
</comment>
<feature type="compositionally biased region" description="Basic and acidic residues" evidence="8">
    <location>
        <begin position="457"/>
        <end position="469"/>
    </location>
</feature>
<dbReference type="GO" id="GO:0007020">
    <property type="term" value="P:microtubule nucleation"/>
    <property type="evidence" value="ECO:0007669"/>
    <property type="project" value="TreeGrafter"/>
</dbReference>
<feature type="compositionally biased region" description="Low complexity" evidence="8">
    <location>
        <begin position="553"/>
        <end position="578"/>
    </location>
</feature>
<evidence type="ECO:0000256" key="7">
    <source>
        <dbReference type="SAM" id="Coils"/>
    </source>
</evidence>
<keyword evidence="6" id="KW-0206">Cytoskeleton</keyword>
<evidence type="ECO:0000256" key="3">
    <source>
        <dbReference type="ARBA" id="ARBA00022490"/>
    </source>
</evidence>
<comment type="subcellular location">
    <subcellularLocation>
        <location evidence="1">Cytoplasm</location>
        <location evidence="1">Cytoskeleton</location>
    </subcellularLocation>
</comment>
<dbReference type="Gene3D" id="6.10.250.1080">
    <property type="match status" value="1"/>
</dbReference>
<keyword evidence="5 7" id="KW-0175">Coiled coil</keyword>
<feature type="region of interest" description="Disordered" evidence="8">
    <location>
        <begin position="400"/>
        <end position="704"/>
    </location>
</feature>
<feature type="compositionally biased region" description="Polar residues" evidence="8">
    <location>
        <begin position="607"/>
        <end position="627"/>
    </location>
</feature>
<keyword evidence="4" id="KW-0493">Microtubule</keyword>
<dbReference type="GO" id="GO:0008017">
    <property type="term" value="F:microtubule binding"/>
    <property type="evidence" value="ECO:0007669"/>
    <property type="project" value="InterPro"/>
</dbReference>
<dbReference type="GO" id="GO:0005871">
    <property type="term" value="C:kinesin complex"/>
    <property type="evidence" value="ECO:0007669"/>
    <property type="project" value="TreeGrafter"/>
</dbReference>
<dbReference type="GO" id="GO:0000776">
    <property type="term" value="C:kinetochore"/>
    <property type="evidence" value="ECO:0007669"/>
    <property type="project" value="TreeGrafter"/>
</dbReference>